<feature type="compositionally biased region" description="Basic and acidic residues" evidence="1">
    <location>
        <begin position="9"/>
        <end position="37"/>
    </location>
</feature>
<keyword evidence="3" id="KW-1185">Reference proteome</keyword>
<feature type="non-terminal residue" evidence="2">
    <location>
        <position position="170"/>
    </location>
</feature>
<feature type="region of interest" description="Disordered" evidence="1">
    <location>
        <begin position="151"/>
        <end position="170"/>
    </location>
</feature>
<dbReference type="AlphaFoldDB" id="A0A9P6FJI9"/>
<evidence type="ECO:0000256" key="1">
    <source>
        <dbReference type="SAM" id="MobiDB-lite"/>
    </source>
</evidence>
<comment type="caution">
    <text evidence="2">The sequence shown here is derived from an EMBL/GenBank/DDBJ whole genome shotgun (WGS) entry which is preliminary data.</text>
</comment>
<accession>A0A9P6FJI9</accession>
<name>A0A9P6FJI9_9FUNG</name>
<organism evidence="2 3">
    <name type="scientific">Lunasporangiospora selenospora</name>
    <dbReference type="NCBI Taxonomy" id="979761"/>
    <lineage>
        <taxon>Eukaryota</taxon>
        <taxon>Fungi</taxon>
        <taxon>Fungi incertae sedis</taxon>
        <taxon>Mucoromycota</taxon>
        <taxon>Mortierellomycotina</taxon>
        <taxon>Mortierellomycetes</taxon>
        <taxon>Mortierellales</taxon>
        <taxon>Mortierellaceae</taxon>
        <taxon>Lunasporangiospora</taxon>
    </lineage>
</organism>
<feature type="compositionally biased region" description="Polar residues" evidence="1">
    <location>
        <begin position="156"/>
        <end position="170"/>
    </location>
</feature>
<feature type="region of interest" description="Disordered" evidence="1">
    <location>
        <begin position="1"/>
        <end position="50"/>
    </location>
</feature>
<dbReference type="Proteomes" id="UP000780801">
    <property type="component" value="Unassembled WGS sequence"/>
</dbReference>
<proteinExistence type="predicted"/>
<evidence type="ECO:0000313" key="2">
    <source>
        <dbReference type="EMBL" id="KAF9555374.1"/>
    </source>
</evidence>
<protein>
    <submittedName>
        <fullName evidence="2">Uncharacterized protein</fullName>
    </submittedName>
</protein>
<reference evidence="2" key="1">
    <citation type="journal article" date="2020" name="Fungal Divers.">
        <title>Resolving the Mortierellaceae phylogeny through synthesis of multi-gene phylogenetics and phylogenomics.</title>
        <authorList>
            <person name="Vandepol N."/>
            <person name="Liber J."/>
            <person name="Desiro A."/>
            <person name="Na H."/>
            <person name="Kennedy M."/>
            <person name="Barry K."/>
            <person name="Grigoriev I.V."/>
            <person name="Miller A.N."/>
            <person name="O'Donnell K."/>
            <person name="Stajich J.E."/>
            <person name="Bonito G."/>
        </authorList>
    </citation>
    <scope>NUCLEOTIDE SEQUENCE</scope>
    <source>
        <strain evidence="2">KOD1015</strain>
    </source>
</reference>
<gene>
    <name evidence="2" type="ORF">BGW38_009260</name>
</gene>
<dbReference type="EMBL" id="JAABOA010006721">
    <property type="protein sequence ID" value="KAF9555374.1"/>
    <property type="molecule type" value="Genomic_DNA"/>
</dbReference>
<evidence type="ECO:0000313" key="3">
    <source>
        <dbReference type="Proteomes" id="UP000780801"/>
    </source>
</evidence>
<sequence length="170" mass="19430">MPTVVKRSQRQEGRGDVYGRDGDHDSQELQESDRETNMESPLPPQPQPRFPIASLLSVTSHERPYHRRRHGSLQLDCTSFPDRMGCDDVEMNMRDEYRDGYIVWDDQDPNIDQIWNRCNGIDGSNQDCCDEDVAFEKGDCSAKDTNVMKSKDTSRCIPSNGNTKNGMQKV</sequence>